<proteinExistence type="predicted"/>
<feature type="signal peptide" evidence="2">
    <location>
        <begin position="1"/>
        <end position="22"/>
    </location>
</feature>
<reference evidence="4" key="1">
    <citation type="journal article" date="2012" name="MBio">
        <title>Comparative genome analysis of Trichophyton rubrum and related dermatophytes reveals candidate genes involved in infection.</title>
        <authorList>
            <person name="Martinez D.A."/>
            <person name="Oliver B.G."/>
            <person name="Graeser Y."/>
            <person name="Goldberg J.M."/>
            <person name="Li W."/>
            <person name="Martinez-Rossi N.M."/>
            <person name="Monod M."/>
            <person name="Shelest E."/>
            <person name="Barton R.C."/>
            <person name="Birch E."/>
            <person name="Brakhage A.A."/>
            <person name="Chen Z."/>
            <person name="Gurr S.J."/>
            <person name="Heiman D."/>
            <person name="Heitman J."/>
            <person name="Kosti I."/>
            <person name="Rossi A."/>
            <person name="Saif S."/>
            <person name="Samalova M."/>
            <person name="Saunders C.W."/>
            <person name="Shea T."/>
            <person name="Summerbell R.C."/>
            <person name="Xu J."/>
            <person name="Young S."/>
            <person name="Zeng Q."/>
            <person name="Birren B.W."/>
            <person name="Cuomo C.A."/>
            <person name="White T.C."/>
        </authorList>
    </citation>
    <scope>NUCLEOTIDE SEQUENCE [LARGE SCALE GENOMIC DNA]</scope>
    <source>
        <strain evidence="4">ATCC MYA-4604 / CBS 118893</strain>
    </source>
</reference>
<dbReference type="OMA" id="FERIWLW"/>
<keyword evidence="4" id="KW-1185">Reference proteome</keyword>
<dbReference type="eggNOG" id="ENOG502RQM6">
    <property type="taxonomic scope" value="Eukaryota"/>
</dbReference>
<sequence length="325" mass="36980">MRGNLLIFFLTWLLSLSSYASGDDKIPGDNRVAHVFERIWLWEMYEFFCDADTASAQQKLFPHYNEDGDPLDRNIGRKGDKRLDYARFQKRLQEGGHSRASPPPTIDSPANGDPFKSAKQLLDLGWSNIFDSKEVDPTLPYEKSFDPRNYPELIDKTEQHYSWLRLGFAKDPYGDIDNPDRIKRIADIAETIVIARKQDRFQYITDSVTVPRKNGGLGLEKVVTTKHQTALKYNGMPLGPAVYEKPDWKETYLANCIKGDKNRPGPKLKALGVGKYNELVDEFIKFGKATDEGSTKSDKSHRHVLANWSEVSAKAKMTIEELKGC</sequence>
<feature type="region of interest" description="Disordered" evidence="1">
    <location>
        <begin position="93"/>
        <end position="113"/>
    </location>
</feature>
<dbReference type="VEuPathDB" id="FungiDB:MGYG_08118"/>
<protein>
    <submittedName>
        <fullName evidence="3">Uncharacterized protein</fullName>
    </submittedName>
</protein>
<name>E4V535_ARTGP</name>
<dbReference type="RefSeq" id="XP_003169944.1">
    <property type="nucleotide sequence ID" value="XM_003169896.1"/>
</dbReference>
<dbReference type="InParanoid" id="E4V535"/>
<dbReference type="GeneID" id="10025178"/>
<dbReference type="AlphaFoldDB" id="E4V535"/>
<evidence type="ECO:0000313" key="4">
    <source>
        <dbReference type="Proteomes" id="UP000002669"/>
    </source>
</evidence>
<evidence type="ECO:0000256" key="1">
    <source>
        <dbReference type="SAM" id="MobiDB-lite"/>
    </source>
</evidence>
<dbReference type="HOGENOM" id="CLU_828937_0_0_1"/>
<dbReference type="Proteomes" id="UP000002669">
    <property type="component" value="Unassembled WGS sequence"/>
</dbReference>
<evidence type="ECO:0000256" key="2">
    <source>
        <dbReference type="SAM" id="SignalP"/>
    </source>
</evidence>
<evidence type="ECO:0000313" key="3">
    <source>
        <dbReference type="EMBL" id="EFR05109.1"/>
    </source>
</evidence>
<dbReference type="EMBL" id="DS989829">
    <property type="protein sequence ID" value="EFR05109.1"/>
    <property type="molecule type" value="Genomic_DNA"/>
</dbReference>
<feature type="chain" id="PRO_5003190755" evidence="2">
    <location>
        <begin position="23"/>
        <end position="325"/>
    </location>
</feature>
<gene>
    <name evidence="3" type="ORF">MGYG_08118</name>
</gene>
<organism evidence="4">
    <name type="scientific">Arthroderma gypseum (strain ATCC MYA-4604 / CBS 118893)</name>
    <name type="common">Microsporum gypseum</name>
    <dbReference type="NCBI Taxonomy" id="535722"/>
    <lineage>
        <taxon>Eukaryota</taxon>
        <taxon>Fungi</taxon>
        <taxon>Dikarya</taxon>
        <taxon>Ascomycota</taxon>
        <taxon>Pezizomycotina</taxon>
        <taxon>Eurotiomycetes</taxon>
        <taxon>Eurotiomycetidae</taxon>
        <taxon>Onygenales</taxon>
        <taxon>Arthrodermataceae</taxon>
        <taxon>Nannizzia</taxon>
    </lineage>
</organism>
<keyword evidence="2" id="KW-0732">Signal</keyword>
<dbReference type="OrthoDB" id="4316405at2759"/>
<accession>E4V535</accession>